<dbReference type="EMBL" id="PKPP01009292">
    <property type="protein sequence ID" value="PWA48609.1"/>
    <property type="molecule type" value="Genomic_DNA"/>
</dbReference>
<evidence type="ECO:0000313" key="3">
    <source>
        <dbReference type="Proteomes" id="UP000245207"/>
    </source>
</evidence>
<reference evidence="2 3" key="1">
    <citation type="journal article" date="2018" name="Mol. Plant">
        <title>The genome of Artemisia annua provides insight into the evolution of Asteraceae family and artemisinin biosynthesis.</title>
        <authorList>
            <person name="Shen Q."/>
            <person name="Zhang L."/>
            <person name="Liao Z."/>
            <person name="Wang S."/>
            <person name="Yan T."/>
            <person name="Shi P."/>
            <person name="Liu M."/>
            <person name="Fu X."/>
            <person name="Pan Q."/>
            <person name="Wang Y."/>
            <person name="Lv Z."/>
            <person name="Lu X."/>
            <person name="Zhang F."/>
            <person name="Jiang W."/>
            <person name="Ma Y."/>
            <person name="Chen M."/>
            <person name="Hao X."/>
            <person name="Li L."/>
            <person name="Tang Y."/>
            <person name="Lv G."/>
            <person name="Zhou Y."/>
            <person name="Sun X."/>
            <person name="Brodelius P.E."/>
            <person name="Rose J.K.C."/>
            <person name="Tang K."/>
        </authorList>
    </citation>
    <scope>NUCLEOTIDE SEQUENCE [LARGE SCALE GENOMIC DNA]</scope>
    <source>
        <strain evidence="3">cv. Huhao1</strain>
        <tissue evidence="2">Leaf</tissue>
    </source>
</reference>
<comment type="caution">
    <text evidence="2">The sequence shown here is derived from an EMBL/GenBank/DDBJ whole genome shotgun (WGS) entry which is preliminary data.</text>
</comment>
<evidence type="ECO:0000256" key="1">
    <source>
        <dbReference type="SAM" id="MobiDB-lite"/>
    </source>
</evidence>
<gene>
    <name evidence="2" type="ORF">CTI12_AA486950</name>
</gene>
<evidence type="ECO:0000313" key="2">
    <source>
        <dbReference type="EMBL" id="PWA48609.1"/>
    </source>
</evidence>
<proteinExistence type="predicted"/>
<dbReference type="AlphaFoldDB" id="A0A2U1LHY3"/>
<feature type="region of interest" description="Disordered" evidence="1">
    <location>
        <begin position="17"/>
        <end position="42"/>
    </location>
</feature>
<accession>A0A2U1LHY3</accession>
<dbReference type="Proteomes" id="UP000245207">
    <property type="component" value="Unassembled WGS sequence"/>
</dbReference>
<protein>
    <submittedName>
        <fullName evidence="2">Uncharacterized protein</fullName>
    </submittedName>
</protein>
<keyword evidence="3" id="KW-1185">Reference proteome</keyword>
<organism evidence="2 3">
    <name type="scientific">Artemisia annua</name>
    <name type="common">Sweet wormwood</name>
    <dbReference type="NCBI Taxonomy" id="35608"/>
    <lineage>
        <taxon>Eukaryota</taxon>
        <taxon>Viridiplantae</taxon>
        <taxon>Streptophyta</taxon>
        <taxon>Embryophyta</taxon>
        <taxon>Tracheophyta</taxon>
        <taxon>Spermatophyta</taxon>
        <taxon>Magnoliopsida</taxon>
        <taxon>eudicotyledons</taxon>
        <taxon>Gunneridae</taxon>
        <taxon>Pentapetalae</taxon>
        <taxon>asterids</taxon>
        <taxon>campanulids</taxon>
        <taxon>Asterales</taxon>
        <taxon>Asteraceae</taxon>
        <taxon>Asteroideae</taxon>
        <taxon>Anthemideae</taxon>
        <taxon>Artemisiinae</taxon>
        <taxon>Artemisia</taxon>
    </lineage>
</organism>
<name>A0A2U1LHY3_ARTAN</name>
<sequence length="80" mass="8682">MSGSTLAEAYFMSRNLQKKMDSTTSNEHGSPKKSIRDNDDECATSSICCFPTLLKKTRPTASLTAPVSVSSTLPFYKSLA</sequence>